<evidence type="ECO:0000256" key="5">
    <source>
        <dbReference type="ARBA" id="ARBA00023136"/>
    </source>
</evidence>
<name>A0A6J1T478_FRAOC</name>
<dbReference type="InterPro" id="IPR043216">
    <property type="entry name" value="PAP-like"/>
</dbReference>
<dbReference type="GO" id="GO:0007165">
    <property type="term" value="P:signal transduction"/>
    <property type="evidence" value="ECO:0007669"/>
    <property type="project" value="TreeGrafter"/>
</dbReference>
<evidence type="ECO:0000313" key="9">
    <source>
        <dbReference type="Proteomes" id="UP000504606"/>
    </source>
</evidence>
<feature type="domain" description="Phosphatidic acid phosphatase type 2/haloperoxidase" evidence="8">
    <location>
        <begin position="161"/>
        <end position="300"/>
    </location>
</feature>
<evidence type="ECO:0000313" key="10">
    <source>
        <dbReference type="RefSeq" id="XP_026286415.1"/>
    </source>
</evidence>
<gene>
    <name evidence="10" type="primary">LOC113212060</name>
</gene>
<feature type="transmembrane region" description="Helical" evidence="7">
    <location>
        <begin position="117"/>
        <end position="139"/>
    </location>
</feature>
<proteinExistence type="inferred from homology"/>
<dbReference type="InterPro" id="IPR036938">
    <property type="entry name" value="PAP2/HPO_sf"/>
</dbReference>
<feature type="transmembrane region" description="Helical" evidence="7">
    <location>
        <begin position="255"/>
        <end position="276"/>
    </location>
</feature>
<dbReference type="PANTHER" id="PTHR10165:SF103">
    <property type="entry name" value="PHOSPHOLIPID PHOSPHATASE HOMOLOG 1.2 HOMOLOG"/>
    <property type="match status" value="1"/>
</dbReference>
<dbReference type="GO" id="GO:0005886">
    <property type="term" value="C:plasma membrane"/>
    <property type="evidence" value="ECO:0007669"/>
    <property type="project" value="TreeGrafter"/>
</dbReference>
<feature type="transmembrane region" description="Helical" evidence="7">
    <location>
        <begin position="52"/>
        <end position="75"/>
    </location>
</feature>
<evidence type="ECO:0000256" key="3">
    <source>
        <dbReference type="ARBA" id="ARBA00022692"/>
    </source>
</evidence>
<evidence type="ECO:0000259" key="8">
    <source>
        <dbReference type="Pfam" id="PF01569"/>
    </source>
</evidence>
<dbReference type="Pfam" id="PF01569">
    <property type="entry name" value="PAP2"/>
    <property type="match status" value="1"/>
</dbReference>
<comment type="subcellular location">
    <subcellularLocation>
        <location evidence="1">Membrane</location>
        <topology evidence="1">Multi-pass membrane protein</topology>
    </subcellularLocation>
</comment>
<organism evidence="9 10">
    <name type="scientific">Frankliniella occidentalis</name>
    <name type="common">Western flower thrips</name>
    <name type="synonym">Euthrips occidentalis</name>
    <dbReference type="NCBI Taxonomy" id="133901"/>
    <lineage>
        <taxon>Eukaryota</taxon>
        <taxon>Metazoa</taxon>
        <taxon>Ecdysozoa</taxon>
        <taxon>Arthropoda</taxon>
        <taxon>Hexapoda</taxon>
        <taxon>Insecta</taxon>
        <taxon>Pterygota</taxon>
        <taxon>Neoptera</taxon>
        <taxon>Paraneoptera</taxon>
        <taxon>Thysanoptera</taxon>
        <taxon>Terebrantia</taxon>
        <taxon>Thripoidea</taxon>
        <taxon>Thripidae</taxon>
        <taxon>Frankliniella</taxon>
    </lineage>
</organism>
<dbReference type="GO" id="GO:0006644">
    <property type="term" value="P:phospholipid metabolic process"/>
    <property type="evidence" value="ECO:0007669"/>
    <property type="project" value="InterPro"/>
</dbReference>
<comment type="similarity">
    <text evidence="2">Belongs to the PA-phosphatase related phosphoesterase family.</text>
</comment>
<dbReference type="GO" id="GO:0046839">
    <property type="term" value="P:phospholipid dephosphorylation"/>
    <property type="evidence" value="ECO:0007669"/>
    <property type="project" value="TreeGrafter"/>
</dbReference>
<reference evidence="10" key="1">
    <citation type="submission" date="2025-08" db="UniProtKB">
        <authorList>
            <consortium name="RefSeq"/>
        </authorList>
    </citation>
    <scope>IDENTIFICATION</scope>
    <source>
        <tissue evidence="10">Whole organism</tissue>
    </source>
</reference>
<dbReference type="GeneID" id="113212060"/>
<dbReference type="Proteomes" id="UP000504606">
    <property type="component" value="Unplaced"/>
</dbReference>
<evidence type="ECO:0000256" key="1">
    <source>
        <dbReference type="ARBA" id="ARBA00004141"/>
    </source>
</evidence>
<feature type="transmembrane region" description="Helical" evidence="7">
    <location>
        <begin position="160"/>
        <end position="182"/>
    </location>
</feature>
<evidence type="ECO:0000256" key="4">
    <source>
        <dbReference type="ARBA" id="ARBA00022989"/>
    </source>
</evidence>
<dbReference type="InterPro" id="IPR000326">
    <property type="entry name" value="PAP2/HPO"/>
</dbReference>
<evidence type="ECO:0000256" key="7">
    <source>
        <dbReference type="SAM" id="Phobius"/>
    </source>
</evidence>
<dbReference type="PANTHER" id="PTHR10165">
    <property type="entry name" value="LIPID PHOSPHATE PHOSPHATASE"/>
    <property type="match status" value="1"/>
</dbReference>
<dbReference type="RefSeq" id="XP_026286415.1">
    <property type="nucleotide sequence ID" value="XM_026430630.2"/>
</dbReference>
<feature type="transmembrane region" description="Helical" evidence="7">
    <location>
        <begin position="225"/>
        <end position="243"/>
    </location>
</feature>
<dbReference type="KEGG" id="foc:113212060"/>
<dbReference type="OrthoDB" id="8197066at2759"/>
<evidence type="ECO:0000256" key="2">
    <source>
        <dbReference type="ARBA" id="ARBA00008816"/>
    </source>
</evidence>
<keyword evidence="4 7" id="KW-1133">Transmembrane helix</keyword>
<dbReference type="SUPFAM" id="SSF48317">
    <property type="entry name" value="Acid phosphatase/Vanadium-dependent haloperoxidase"/>
    <property type="match status" value="1"/>
</dbReference>
<keyword evidence="3 7" id="KW-0812">Transmembrane</keyword>
<sequence>MPSAATSVASHGHWRDAILEPSEAGSATTRMASATLGRHGGGGGARPTVKTWVLILTHCIDFIVLVFLGVAAALFRFGDVYLIRPQLQGVGGLCQDDAYKQPHREPAIYVPPYAVDVLTIVGPIVLVGVLEATVAVALHRQVRRTGASTGAFFSKRFAKSVLVFLIGLCVTSLLTDLLRVLVSRPRPYFLADNTYGYGFLRYCTPGVIEDSSMGWEERDARLSFPSYRCSVLAYAGAVVALRAERSLRLLRVGGVYVLRALALVLAVQPALLLASQALDSRSNHWQDIVVGLLLGAVLGAYTELALGCDLGAQLESVAAVPLTSPGIPVHTLPRPRAEPPGSPPPLTTAHLAAVLEESNGTHHHRHNASHKPDDVFY</sequence>
<accession>A0A6J1T478</accession>
<protein>
    <submittedName>
        <fullName evidence="10">Phospholipid phosphatase 1-like</fullName>
    </submittedName>
</protein>
<keyword evidence="5 7" id="KW-0472">Membrane</keyword>
<feature type="region of interest" description="Disordered" evidence="6">
    <location>
        <begin position="328"/>
        <end position="347"/>
    </location>
</feature>
<keyword evidence="9" id="KW-1185">Reference proteome</keyword>
<dbReference type="GO" id="GO:0008195">
    <property type="term" value="F:phosphatidate phosphatase activity"/>
    <property type="evidence" value="ECO:0007669"/>
    <property type="project" value="TreeGrafter"/>
</dbReference>
<feature type="transmembrane region" description="Helical" evidence="7">
    <location>
        <begin position="288"/>
        <end position="306"/>
    </location>
</feature>
<dbReference type="AlphaFoldDB" id="A0A6J1T478"/>
<evidence type="ECO:0000256" key="6">
    <source>
        <dbReference type="SAM" id="MobiDB-lite"/>
    </source>
</evidence>